<dbReference type="Gene3D" id="1.20.120.450">
    <property type="entry name" value="dinb family like domain"/>
    <property type="match status" value="1"/>
</dbReference>
<reference evidence="4" key="1">
    <citation type="submission" date="2023-07" db="EMBL/GenBank/DDBJ databases">
        <title>Functional and genomic diversity of the sorghum phyllosphere microbiome.</title>
        <authorList>
            <person name="Shade A."/>
        </authorList>
    </citation>
    <scope>NUCLEOTIDE SEQUENCE [LARGE SCALE GENOMIC DNA]</scope>
    <source>
        <strain evidence="4">SORGH_AS_0422</strain>
    </source>
</reference>
<organism evidence="3 4">
    <name type="scientific">Mucilaginibacter terrae</name>
    <dbReference type="NCBI Taxonomy" id="1955052"/>
    <lineage>
        <taxon>Bacteria</taxon>
        <taxon>Pseudomonadati</taxon>
        <taxon>Bacteroidota</taxon>
        <taxon>Sphingobacteriia</taxon>
        <taxon>Sphingobacteriales</taxon>
        <taxon>Sphingobacteriaceae</taxon>
        <taxon>Mucilaginibacter</taxon>
    </lineage>
</organism>
<evidence type="ECO:0000313" key="4">
    <source>
        <dbReference type="Proteomes" id="UP001258315"/>
    </source>
</evidence>
<dbReference type="Proteomes" id="UP001258315">
    <property type="component" value="Unassembled WGS sequence"/>
</dbReference>
<dbReference type="EMBL" id="JAVLVU010000001">
    <property type="protein sequence ID" value="MDT3404697.1"/>
    <property type="molecule type" value="Genomic_DNA"/>
</dbReference>
<evidence type="ECO:0000256" key="2">
    <source>
        <dbReference type="ARBA" id="ARBA00022723"/>
    </source>
</evidence>
<sequence length="178" mass="19912">MFIFAIHTQITIMYRSINDFLADWQQEAANTAKIFANITEEVKGIKINPNIRSLERLAWHITETITEMGTKAGLFDSNLLEHQPVPATFAQIAATHQKYNALLAEAVTKRWVDSGLTDEVPMYGESWAKGTVLSVLIAHEAHHRSQMTVIMRMVGLPVPGLYGPSAEEWVAYGMAVQE</sequence>
<evidence type="ECO:0000256" key="1">
    <source>
        <dbReference type="ARBA" id="ARBA00008635"/>
    </source>
</evidence>
<evidence type="ECO:0000313" key="3">
    <source>
        <dbReference type="EMBL" id="MDT3404697.1"/>
    </source>
</evidence>
<dbReference type="SUPFAM" id="SSF109854">
    <property type="entry name" value="DinB/YfiT-like putative metalloenzymes"/>
    <property type="match status" value="1"/>
</dbReference>
<dbReference type="InterPro" id="IPR007837">
    <property type="entry name" value="DinB"/>
</dbReference>
<comment type="similarity">
    <text evidence="1">Belongs to the DinB family.</text>
</comment>
<keyword evidence="2" id="KW-0479">Metal-binding</keyword>
<dbReference type="Pfam" id="PF05163">
    <property type="entry name" value="DinB"/>
    <property type="match status" value="1"/>
</dbReference>
<keyword evidence="4" id="KW-1185">Reference proteome</keyword>
<comment type="caution">
    <text evidence="3">The sequence shown here is derived from an EMBL/GenBank/DDBJ whole genome shotgun (WGS) entry which is preliminary data.</text>
</comment>
<gene>
    <name evidence="3" type="ORF">QE417_003769</name>
</gene>
<name>A0ABU3GY50_9SPHI</name>
<proteinExistence type="inferred from homology"/>
<protein>
    <submittedName>
        <fullName evidence="3">Damage-inducible protein DinB</fullName>
    </submittedName>
</protein>
<dbReference type="InterPro" id="IPR034660">
    <property type="entry name" value="DinB/YfiT-like"/>
</dbReference>
<accession>A0ABU3GY50</accession>